<accession>A0ABM8EFB3</accession>
<evidence type="ECO:0000313" key="3">
    <source>
        <dbReference type="Proteomes" id="UP001317629"/>
    </source>
</evidence>
<dbReference type="EMBL" id="AP027148">
    <property type="protein sequence ID" value="BDV36744.1"/>
    <property type="molecule type" value="Genomic_DNA"/>
</dbReference>
<sequence length="74" mass="8471">MLAQARKSTAPFKAASRRRKQAEGFYETTVFVHESARDAIDRLIAEGRFKTRREAMEHAIHSLFHAEEGATKPR</sequence>
<evidence type="ECO:0008006" key="4">
    <source>
        <dbReference type="Google" id="ProtNLM"/>
    </source>
</evidence>
<reference evidence="2 3" key="1">
    <citation type="journal article" date="2023" name="Int. J. Syst. Evol. Microbiol.">
        <title>Methylocystis iwaonis sp. nov., a type II methane-oxidizing bacterium from surface soil of a rice paddy field in Japan, and emended description of the genus Methylocystis (ex Whittenbury et al. 1970) Bowman et al. 1993.</title>
        <authorList>
            <person name="Kaise H."/>
            <person name="Sawadogo J.B."/>
            <person name="Alam M.S."/>
            <person name="Ueno C."/>
            <person name="Dianou D."/>
            <person name="Shinjo R."/>
            <person name="Asakawa S."/>
        </authorList>
    </citation>
    <scope>NUCLEOTIDE SEQUENCE [LARGE SCALE GENOMIC DNA]</scope>
    <source>
        <strain evidence="2 3">SS37A-Re</strain>
    </source>
</reference>
<gene>
    <name evidence="2" type="ORF">SS37A_42740</name>
</gene>
<dbReference type="Proteomes" id="UP001317629">
    <property type="component" value="Plasmid pSS37A-Re-6"/>
</dbReference>
<keyword evidence="3" id="KW-1185">Reference proteome</keyword>
<evidence type="ECO:0000313" key="2">
    <source>
        <dbReference type="EMBL" id="BDV36744.1"/>
    </source>
</evidence>
<name>A0ABM8EFB3_9HYPH</name>
<organism evidence="2 3">
    <name type="scientific">Methylocystis iwaonis</name>
    <dbReference type="NCBI Taxonomy" id="2885079"/>
    <lineage>
        <taxon>Bacteria</taxon>
        <taxon>Pseudomonadati</taxon>
        <taxon>Pseudomonadota</taxon>
        <taxon>Alphaproteobacteria</taxon>
        <taxon>Hyphomicrobiales</taxon>
        <taxon>Methylocystaceae</taxon>
        <taxon>Methylocystis</taxon>
    </lineage>
</organism>
<geneLocation type="plasmid" evidence="2 3">
    <name>pSS37A-Re-6</name>
</geneLocation>
<proteinExistence type="predicted"/>
<keyword evidence="2" id="KW-0614">Plasmid</keyword>
<feature type="region of interest" description="Disordered" evidence="1">
    <location>
        <begin position="1"/>
        <end position="21"/>
    </location>
</feature>
<protein>
    <recommendedName>
        <fullName evidence="4">Ribbon-helix-helix protein, CopG family</fullName>
    </recommendedName>
</protein>
<evidence type="ECO:0000256" key="1">
    <source>
        <dbReference type="SAM" id="MobiDB-lite"/>
    </source>
</evidence>